<sequence length="109" mass="12205">MVSCSKGTTLCLSIFTLNTLMIGYWFKQYGQKQMMNVDKKSRLIGRIFSVAFGIALAKTLYDGGFHYHAIGHEHTVTAASAPIKYYFSLLWYGLVFAVATYVGFIAKSK</sequence>
<dbReference type="EMBL" id="SJXE01000001">
    <property type="protein sequence ID" value="TCI04932.1"/>
    <property type="molecule type" value="Genomic_DNA"/>
</dbReference>
<gene>
    <name evidence="2" type="ORF">EZV61_02915</name>
</gene>
<proteinExistence type="predicted"/>
<feature type="transmembrane region" description="Helical" evidence="1">
    <location>
        <begin position="47"/>
        <end position="65"/>
    </location>
</feature>
<organism evidence="2 3">
    <name type="scientific">Corallincola luteus</name>
    <dbReference type="NCBI Taxonomy" id="1775177"/>
    <lineage>
        <taxon>Bacteria</taxon>
        <taxon>Pseudomonadati</taxon>
        <taxon>Pseudomonadota</taxon>
        <taxon>Gammaproteobacteria</taxon>
        <taxon>Alteromonadales</taxon>
        <taxon>Psychromonadaceae</taxon>
        <taxon>Corallincola</taxon>
    </lineage>
</organism>
<evidence type="ECO:0000313" key="3">
    <source>
        <dbReference type="Proteomes" id="UP000292554"/>
    </source>
</evidence>
<keyword evidence="1" id="KW-0472">Membrane</keyword>
<dbReference type="Proteomes" id="UP000292554">
    <property type="component" value="Unassembled WGS sequence"/>
</dbReference>
<feature type="transmembrane region" description="Helical" evidence="1">
    <location>
        <begin position="6"/>
        <end position="26"/>
    </location>
</feature>
<accession>A0ABY2AS25</accession>
<protein>
    <submittedName>
        <fullName evidence="2">Uncharacterized protein</fullName>
    </submittedName>
</protein>
<evidence type="ECO:0000256" key="1">
    <source>
        <dbReference type="SAM" id="Phobius"/>
    </source>
</evidence>
<keyword evidence="1" id="KW-1133">Transmembrane helix</keyword>
<dbReference type="RefSeq" id="WP_131414272.1">
    <property type="nucleotide sequence ID" value="NZ_SJXE01000001.1"/>
</dbReference>
<reference evidence="2 3" key="1">
    <citation type="submission" date="2019-02" db="EMBL/GenBank/DDBJ databases">
        <title>Corallincola luteus sp. nov., a marine bacterium isolated from surface sediment of Bohai Sea in China.</title>
        <authorList>
            <person name="Ren Q."/>
        </authorList>
    </citation>
    <scope>NUCLEOTIDE SEQUENCE [LARGE SCALE GENOMIC DNA]</scope>
    <source>
        <strain evidence="2 3">DASS28</strain>
    </source>
</reference>
<evidence type="ECO:0000313" key="2">
    <source>
        <dbReference type="EMBL" id="TCI04932.1"/>
    </source>
</evidence>
<comment type="caution">
    <text evidence="2">The sequence shown here is derived from an EMBL/GenBank/DDBJ whole genome shotgun (WGS) entry which is preliminary data.</text>
</comment>
<feature type="transmembrane region" description="Helical" evidence="1">
    <location>
        <begin position="85"/>
        <end position="106"/>
    </location>
</feature>
<keyword evidence="1" id="KW-0812">Transmembrane</keyword>
<keyword evidence="3" id="KW-1185">Reference proteome</keyword>
<name>A0ABY2AS25_9GAMM</name>